<comment type="caution">
    <text evidence="2">The sequence shown here is derived from an EMBL/GenBank/DDBJ whole genome shotgun (WGS) entry which is preliminary data.</text>
</comment>
<dbReference type="InterPro" id="IPR025164">
    <property type="entry name" value="Toastrack_DUF4097"/>
</dbReference>
<name>A0AAD3MV91_LATJO</name>
<keyword evidence="3" id="KW-1185">Reference proteome</keyword>
<dbReference type="Proteomes" id="UP001279410">
    <property type="component" value="Unassembled WGS sequence"/>
</dbReference>
<organism evidence="2 3">
    <name type="scientific">Lates japonicus</name>
    <name type="common">Japanese lates</name>
    <dbReference type="NCBI Taxonomy" id="270547"/>
    <lineage>
        <taxon>Eukaryota</taxon>
        <taxon>Metazoa</taxon>
        <taxon>Chordata</taxon>
        <taxon>Craniata</taxon>
        <taxon>Vertebrata</taxon>
        <taxon>Euteleostomi</taxon>
        <taxon>Actinopterygii</taxon>
        <taxon>Neopterygii</taxon>
        <taxon>Teleostei</taxon>
        <taxon>Neoteleostei</taxon>
        <taxon>Acanthomorphata</taxon>
        <taxon>Carangaria</taxon>
        <taxon>Carangaria incertae sedis</taxon>
        <taxon>Centropomidae</taxon>
        <taxon>Lates</taxon>
    </lineage>
</organism>
<dbReference type="AlphaFoldDB" id="A0AAD3MV91"/>
<dbReference type="PANTHER" id="PTHR34094:SF1">
    <property type="entry name" value="PROTEIN FAM185A"/>
    <property type="match status" value="1"/>
</dbReference>
<reference evidence="2" key="1">
    <citation type="submission" date="2022-08" db="EMBL/GenBank/DDBJ databases">
        <title>Genome sequencing of akame (Lates japonicus).</title>
        <authorList>
            <person name="Hashiguchi Y."/>
            <person name="Takahashi H."/>
        </authorList>
    </citation>
    <scope>NUCLEOTIDE SEQUENCE</scope>
    <source>
        <strain evidence="2">Kochi</strain>
    </source>
</reference>
<feature type="domain" description="DUF4097" evidence="1">
    <location>
        <begin position="187"/>
        <end position="306"/>
    </location>
</feature>
<evidence type="ECO:0000313" key="3">
    <source>
        <dbReference type="Proteomes" id="UP001279410"/>
    </source>
</evidence>
<protein>
    <submittedName>
        <fullName evidence="2">Protein FAM185A</fullName>
    </submittedName>
</protein>
<evidence type="ECO:0000259" key="1">
    <source>
        <dbReference type="Pfam" id="PF13349"/>
    </source>
</evidence>
<proteinExistence type="predicted"/>
<gene>
    <name evidence="2" type="ORF">AKAME5_001219600</name>
</gene>
<sequence length="389" mass="41304">MFLGSVGQRGCIGLLRCWSLTISPGTLVTPWCPLHTSRSFSISTPARSPTHEEVKQPLRQWALEVSPFSTVRARLACSISIRPLDLHAFPEADRAFIAVHGADTEQEEEVGLDHLHVRYDDQSKELLISAEKVNSSVSIDLAAPIKSNLFITTQGKGNVNVKKMECDICKVQTERGNCLLHSVKGHQVEVQSSGGHITGLGTIHGNVDISACGDSAVDVKKLQGTKMNVSTEHGPLKVKAIYAESSCISSCSGRVELGHVHGNATVKNESGDTVVDGSNSFLKVSSHSGGIDVYVGEGGSAELHSQEGAVCVRVPSTLRAGAELCGASVEISPEVALHGVQNNTAQGQTTVTGYMNGASPVDLWVKAQADRGSVTLKTQSWFESLKLGS</sequence>
<dbReference type="EMBL" id="BRZM01000040">
    <property type="protein sequence ID" value="GLD60279.1"/>
    <property type="molecule type" value="Genomic_DNA"/>
</dbReference>
<dbReference type="Gene3D" id="2.160.20.120">
    <property type="match status" value="1"/>
</dbReference>
<dbReference type="PANTHER" id="PTHR34094">
    <property type="match status" value="1"/>
</dbReference>
<dbReference type="Pfam" id="PF13349">
    <property type="entry name" value="DUF4097"/>
    <property type="match status" value="1"/>
</dbReference>
<accession>A0AAD3MV91</accession>
<evidence type="ECO:0000313" key="2">
    <source>
        <dbReference type="EMBL" id="GLD60279.1"/>
    </source>
</evidence>